<evidence type="ECO:0000313" key="3">
    <source>
        <dbReference type="EMBL" id="OGK18177.1"/>
    </source>
</evidence>
<keyword evidence="1" id="KW-0732">Signal</keyword>
<dbReference type="EMBL" id="MFZI01000074">
    <property type="protein sequence ID" value="OGK18177.1"/>
    <property type="molecule type" value="Genomic_DNA"/>
</dbReference>
<dbReference type="InterPro" id="IPR043725">
    <property type="entry name" value="DUF5667"/>
</dbReference>
<feature type="chain" id="PRO_5009529175" description="DUF5667 domain-containing protein" evidence="1">
    <location>
        <begin position="26"/>
        <end position="177"/>
    </location>
</feature>
<sequence length="177" mass="19918">MRKALLGALICIISFSFFFSSVSVAQRVTLNQDKVEYNLPYPGILPGHPLFFLKNLRDNILEFTTRDTMKKAELYLLLSDKRVAMATLLGKSGKEKQAMAAFLEGEQYALKIPPLIAISKQQGVSPSGDFVQRLKLSNAKHREVAESFLTQFPQGQSESISQILRLNDEMKKKIKPL</sequence>
<name>A0A1F7GGV2_9BACT</name>
<evidence type="ECO:0000259" key="2">
    <source>
        <dbReference type="Pfam" id="PF18915"/>
    </source>
</evidence>
<feature type="signal peptide" evidence="1">
    <location>
        <begin position="1"/>
        <end position="25"/>
    </location>
</feature>
<dbReference type="AlphaFoldDB" id="A0A1F7GGV2"/>
<proteinExistence type="predicted"/>
<comment type="caution">
    <text evidence="3">The sequence shown here is derived from an EMBL/GenBank/DDBJ whole genome shotgun (WGS) entry which is preliminary data.</text>
</comment>
<evidence type="ECO:0000256" key="1">
    <source>
        <dbReference type="SAM" id="SignalP"/>
    </source>
</evidence>
<protein>
    <recommendedName>
        <fullName evidence="2">DUF5667 domain-containing protein</fullName>
    </recommendedName>
</protein>
<dbReference type="Proteomes" id="UP000177026">
    <property type="component" value="Unassembled WGS sequence"/>
</dbReference>
<gene>
    <name evidence="3" type="ORF">A2866_04780</name>
</gene>
<reference evidence="3 4" key="1">
    <citation type="journal article" date="2016" name="Nat. Commun.">
        <title>Thousands of microbial genomes shed light on interconnected biogeochemical processes in an aquifer system.</title>
        <authorList>
            <person name="Anantharaman K."/>
            <person name="Brown C.T."/>
            <person name="Hug L.A."/>
            <person name="Sharon I."/>
            <person name="Castelle C.J."/>
            <person name="Probst A.J."/>
            <person name="Thomas B.C."/>
            <person name="Singh A."/>
            <person name="Wilkins M.J."/>
            <person name="Karaoz U."/>
            <person name="Brodie E.L."/>
            <person name="Williams K.H."/>
            <person name="Hubbard S.S."/>
            <person name="Banfield J.F."/>
        </authorList>
    </citation>
    <scope>NUCLEOTIDE SEQUENCE [LARGE SCALE GENOMIC DNA]</scope>
</reference>
<feature type="domain" description="DUF5667" evidence="2">
    <location>
        <begin position="43"/>
        <end position="109"/>
    </location>
</feature>
<evidence type="ECO:0000313" key="4">
    <source>
        <dbReference type="Proteomes" id="UP000177026"/>
    </source>
</evidence>
<organism evidence="3 4">
    <name type="scientific">Candidatus Roizmanbacteria bacterium RIFCSPHIGHO2_01_FULL_39_8</name>
    <dbReference type="NCBI Taxonomy" id="1802033"/>
    <lineage>
        <taxon>Bacteria</taxon>
        <taxon>Candidatus Roizmaniibacteriota</taxon>
    </lineage>
</organism>
<dbReference type="Pfam" id="PF18915">
    <property type="entry name" value="DUF5667"/>
    <property type="match status" value="1"/>
</dbReference>
<accession>A0A1F7GGV2</accession>